<evidence type="ECO:0000313" key="2">
    <source>
        <dbReference type="Proteomes" id="UP000315677"/>
    </source>
</evidence>
<evidence type="ECO:0000313" key="1">
    <source>
        <dbReference type="EMBL" id="TQM09691.1"/>
    </source>
</evidence>
<sequence length="105" mass="11034">MTTPTPDEIRVALKALRADAEDWALAAEELRAAAATADRQKLDPSAFTFAGRAAAAEYEDLRARMAGLIAQGADNLDGIATALRASAAAYAADEAAGVHRMQNIY</sequence>
<dbReference type="Proteomes" id="UP000315677">
    <property type="component" value="Unassembled WGS sequence"/>
</dbReference>
<dbReference type="AlphaFoldDB" id="A0A543DK58"/>
<keyword evidence="2" id="KW-1185">Reference proteome</keyword>
<protein>
    <recommendedName>
        <fullName evidence="3">Excreted virulence factor EspC (Type VII ESX diderm)</fullName>
    </recommendedName>
</protein>
<comment type="caution">
    <text evidence="1">The sequence shown here is derived from an EMBL/GenBank/DDBJ whole genome shotgun (WGS) entry which is preliminary data.</text>
</comment>
<name>A0A543DK58_9PSEU</name>
<reference evidence="1 2" key="1">
    <citation type="submission" date="2019-06" db="EMBL/GenBank/DDBJ databases">
        <title>Sequencing the genomes of 1000 actinobacteria strains.</title>
        <authorList>
            <person name="Klenk H.-P."/>
        </authorList>
    </citation>
    <scope>NUCLEOTIDE SEQUENCE [LARGE SCALE GENOMIC DNA]</scope>
    <source>
        <strain evidence="1 2">DSM 45301</strain>
    </source>
</reference>
<accession>A0A543DK58</accession>
<gene>
    <name evidence="1" type="ORF">FB558_5458</name>
</gene>
<proteinExistence type="predicted"/>
<dbReference type="EMBL" id="VFPA01000003">
    <property type="protein sequence ID" value="TQM09691.1"/>
    <property type="molecule type" value="Genomic_DNA"/>
</dbReference>
<dbReference type="RefSeq" id="WP_142058035.1">
    <property type="nucleotide sequence ID" value="NZ_VFPA01000003.1"/>
</dbReference>
<evidence type="ECO:0008006" key="3">
    <source>
        <dbReference type="Google" id="ProtNLM"/>
    </source>
</evidence>
<organism evidence="1 2">
    <name type="scientific">Pseudonocardia kunmingensis</name>
    <dbReference type="NCBI Taxonomy" id="630975"/>
    <lineage>
        <taxon>Bacteria</taxon>
        <taxon>Bacillati</taxon>
        <taxon>Actinomycetota</taxon>
        <taxon>Actinomycetes</taxon>
        <taxon>Pseudonocardiales</taxon>
        <taxon>Pseudonocardiaceae</taxon>
        <taxon>Pseudonocardia</taxon>
    </lineage>
</organism>